<dbReference type="AlphaFoldDB" id="A0A172QY38"/>
<dbReference type="GO" id="GO:0005829">
    <property type="term" value="C:cytosol"/>
    <property type="evidence" value="ECO:0007669"/>
    <property type="project" value="TreeGrafter"/>
</dbReference>
<dbReference type="UniPathway" id="UPA00077">
    <property type="reaction ID" value="UER00158"/>
</dbReference>
<evidence type="ECO:0000256" key="8">
    <source>
        <dbReference type="ARBA" id="ARBA00025067"/>
    </source>
</evidence>
<dbReference type="PANTHER" id="PTHR48069">
    <property type="entry name" value="DIHYDROFOLATE REDUCTASE"/>
    <property type="match status" value="1"/>
</dbReference>
<accession>A0A172QY38</accession>
<dbReference type="SUPFAM" id="SSF53597">
    <property type="entry name" value="Dihydrofolate reductase-like"/>
    <property type="match status" value="1"/>
</dbReference>
<dbReference type="GO" id="GO:0046655">
    <property type="term" value="P:folic acid metabolic process"/>
    <property type="evidence" value="ECO:0007669"/>
    <property type="project" value="TreeGrafter"/>
</dbReference>
<keyword evidence="6 9" id="KW-0521">NADP</keyword>
<evidence type="ECO:0000256" key="5">
    <source>
        <dbReference type="ARBA" id="ARBA00022563"/>
    </source>
</evidence>
<dbReference type="FunFam" id="3.40.430.10:FF:000001">
    <property type="entry name" value="Dihydrofolate reductase"/>
    <property type="match status" value="1"/>
</dbReference>
<evidence type="ECO:0000256" key="2">
    <source>
        <dbReference type="ARBA" id="ARBA00009539"/>
    </source>
</evidence>
<proteinExistence type="inferred from homology"/>
<dbReference type="InterPro" id="IPR012259">
    <property type="entry name" value="DHFR"/>
</dbReference>
<dbReference type="KEGG" id="ccjz:ccrud_14595"/>
<evidence type="ECO:0000256" key="4">
    <source>
        <dbReference type="ARBA" id="ARBA00018886"/>
    </source>
</evidence>
<dbReference type="Proteomes" id="UP000076929">
    <property type="component" value="Plasmid pCRULAC1"/>
</dbReference>
<evidence type="ECO:0000313" key="11">
    <source>
        <dbReference type="EMBL" id="ANE05561.1"/>
    </source>
</evidence>
<dbReference type="GO" id="GO:0004146">
    <property type="term" value="F:dihydrofolate reductase activity"/>
    <property type="evidence" value="ECO:0007669"/>
    <property type="project" value="UniProtKB-EC"/>
</dbReference>
<dbReference type="GO" id="GO:0070401">
    <property type="term" value="F:NADP+ binding"/>
    <property type="evidence" value="ECO:0007669"/>
    <property type="project" value="UniProtKB-ARBA"/>
</dbReference>
<evidence type="ECO:0000256" key="6">
    <source>
        <dbReference type="ARBA" id="ARBA00022857"/>
    </source>
</evidence>
<keyword evidence="7 9" id="KW-0560">Oxidoreductase</keyword>
<evidence type="ECO:0000256" key="9">
    <source>
        <dbReference type="PIRNR" id="PIRNR000194"/>
    </source>
</evidence>
<dbReference type="PANTHER" id="PTHR48069:SF3">
    <property type="entry name" value="DIHYDROFOLATE REDUCTASE"/>
    <property type="match status" value="1"/>
</dbReference>
<evidence type="ECO:0000256" key="3">
    <source>
        <dbReference type="ARBA" id="ARBA00012856"/>
    </source>
</evidence>
<keyword evidence="5 9" id="KW-0554">One-carbon metabolism</keyword>
<reference evidence="11 12" key="1">
    <citation type="submission" date="2016-05" db="EMBL/GenBank/DDBJ databases">
        <title>Complete genome sequence of Corynebacterium crudilactis, a new Corynebacterium species isolated from raw cow's milk.</title>
        <authorList>
            <person name="Christian R."/>
            <person name="Zimmermann J."/>
            <person name="Lipski A."/>
            <person name="Kalinowski J."/>
        </authorList>
    </citation>
    <scope>NUCLEOTIDE SEQUENCE [LARGE SCALE GENOMIC DNA]</scope>
    <source>
        <strain evidence="11 12">JZ16</strain>
        <plasmid evidence="11 12">pCRULAC1</plasmid>
    </source>
</reference>
<protein>
    <recommendedName>
        <fullName evidence="4 9">Dihydrofolate reductase</fullName>
        <ecNumber evidence="3 9">1.5.1.3</ecNumber>
    </recommendedName>
</protein>
<dbReference type="GO" id="GO:0046654">
    <property type="term" value="P:tetrahydrofolate biosynthetic process"/>
    <property type="evidence" value="ECO:0007669"/>
    <property type="project" value="UniProtKB-UniPathway"/>
</dbReference>
<evidence type="ECO:0000259" key="10">
    <source>
        <dbReference type="PROSITE" id="PS51330"/>
    </source>
</evidence>
<comment type="function">
    <text evidence="8 9">Key enzyme in folate metabolism. Catalyzes an essential reaction for de novo glycine and purine synthesis, and for DNA precursor synthesis.</text>
</comment>
<dbReference type="OrthoDB" id="9804315at2"/>
<dbReference type="PROSITE" id="PS51330">
    <property type="entry name" value="DHFR_2"/>
    <property type="match status" value="1"/>
</dbReference>
<dbReference type="GO" id="GO:0046452">
    <property type="term" value="P:dihydrofolate metabolic process"/>
    <property type="evidence" value="ECO:0007669"/>
    <property type="project" value="TreeGrafter"/>
</dbReference>
<dbReference type="Gene3D" id="3.40.430.10">
    <property type="entry name" value="Dihydrofolate Reductase, subunit A"/>
    <property type="match status" value="1"/>
</dbReference>
<name>A0A172QY38_9CORY</name>
<geneLocation type="plasmid" evidence="11 12">
    <name>pCRULAC1</name>
</geneLocation>
<organism evidence="11 12">
    <name type="scientific">Corynebacterium crudilactis</name>
    <dbReference type="NCBI Taxonomy" id="1652495"/>
    <lineage>
        <taxon>Bacteria</taxon>
        <taxon>Bacillati</taxon>
        <taxon>Actinomycetota</taxon>
        <taxon>Actinomycetes</taxon>
        <taxon>Mycobacteriales</taxon>
        <taxon>Corynebacteriaceae</taxon>
        <taxon>Corynebacterium</taxon>
    </lineage>
</organism>
<dbReference type="EC" id="1.5.1.3" evidence="3 9"/>
<evidence type="ECO:0000256" key="7">
    <source>
        <dbReference type="ARBA" id="ARBA00023002"/>
    </source>
</evidence>
<keyword evidence="12" id="KW-1185">Reference proteome</keyword>
<keyword evidence="11" id="KW-0614">Plasmid</keyword>
<dbReference type="InterPro" id="IPR001796">
    <property type="entry name" value="DHFR_dom"/>
</dbReference>
<comment type="catalytic activity">
    <reaction evidence="9">
        <text>(6S)-5,6,7,8-tetrahydrofolate + NADP(+) = 7,8-dihydrofolate + NADPH + H(+)</text>
        <dbReference type="Rhea" id="RHEA:15009"/>
        <dbReference type="ChEBI" id="CHEBI:15378"/>
        <dbReference type="ChEBI" id="CHEBI:57451"/>
        <dbReference type="ChEBI" id="CHEBI:57453"/>
        <dbReference type="ChEBI" id="CHEBI:57783"/>
        <dbReference type="ChEBI" id="CHEBI:58349"/>
        <dbReference type="EC" id="1.5.1.3"/>
    </reaction>
</comment>
<dbReference type="GO" id="GO:0006730">
    <property type="term" value="P:one-carbon metabolic process"/>
    <property type="evidence" value="ECO:0007669"/>
    <property type="project" value="UniProtKB-KW"/>
</dbReference>
<feature type="domain" description="DHFR" evidence="10">
    <location>
        <begin position="2"/>
        <end position="165"/>
    </location>
</feature>
<dbReference type="PIRSF" id="PIRSF000194">
    <property type="entry name" value="DHFR"/>
    <property type="match status" value="1"/>
</dbReference>
<comment type="pathway">
    <text evidence="1 9">Cofactor biosynthesis; tetrahydrofolate biosynthesis; 5,6,7,8-tetrahydrofolate from 7,8-dihydrofolate: step 1/1.</text>
</comment>
<dbReference type="EMBL" id="CP015623">
    <property type="protein sequence ID" value="ANE05561.1"/>
    <property type="molecule type" value="Genomic_DNA"/>
</dbReference>
<dbReference type="RefSeq" id="WP_066570481.1">
    <property type="nucleotide sequence ID" value="NZ_CP015623.1"/>
</dbReference>
<comment type="similarity">
    <text evidence="2 9">Belongs to the dihydrofolate reductase family.</text>
</comment>
<sequence>MKISLIVAMDREGGIGKNNDLMWHLPADMRFFRETTTGNIVVLGRKNYESIPERFRPLPNRENAVLTRNTSYAAPGCLLFHSLEECLEHYKNETDRTVFIIGGGEIYKQALNVVSEMYITHVDKSYDADTFFPQLNESEWKKEEVCQHPADEKHEAGFKIVKYTKNDSAID</sequence>
<evidence type="ECO:0000256" key="1">
    <source>
        <dbReference type="ARBA" id="ARBA00004903"/>
    </source>
</evidence>
<dbReference type="InterPro" id="IPR024072">
    <property type="entry name" value="DHFR-like_dom_sf"/>
</dbReference>
<evidence type="ECO:0000313" key="12">
    <source>
        <dbReference type="Proteomes" id="UP000076929"/>
    </source>
</evidence>
<gene>
    <name evidence="11" type="ORF">ccrud_14595</name>
</gene>
<dbReference type="PRINTS" id="PR00070">
    <property type="entry name" value="DHFR"/>
</dbReference>
<dbReference type="Pfam" id="PF00186">
    <property type="entry name" value="DHFR_1"/>
    <property type="match status" value="1"/>
</dbReference>
<dbReference type="CDD" id="cd00209">
    <property type="entry name" value="DHFR"/>
    <property type="match status" value="1"/>
</dbReference>